<evidence type="ECO:0000256" key="1">
    <source>
        <dbReference type="ARBA" id="ARBA00001917"/>
    </source>
</evidence>
<sequence length="221" mass="24079">MNVSDAIAARRSIRGFKPDPVAPELLEKIFATASLAPSNCNTQPWHTVVVSGQARKDLQAAIFAEIGAGKTPSPTFIPGDQNLAGVYKERQYECAFGYYGTMGIERHEKDKRFALMMKNWEFFDAPHAAFISMPSTMGPVNAVDIGIYLQTLMLVLVEHGLASCPQGALALYPDEVHKIANIPEGNAIICGLSFGYEDVGARINDVIMDRAPLAETVEFIS</sequence>
<keyword evidence="5" id="KW-0560">Oxidoreductase</keyword>
<dbReference type="GO" id="GO:0016491">
    <property type="term" value="F:oxidoreductase activity"/>
    <property type="evidence" value="ECO:0007669"/>
    <property type="project" value="UniProtKB-KW"/>
</dbReference>
<dbReference type="EMBL" id="CP014544">
    <property type="protein sequence ID" value="AMO68749.1"/>
    <property type="molecule type" value="Genomic_DNA"/>
</dbReference>
<proteinExistence type="inferred from homology"/>
<dbReference type="PANTHER" id="PTHR43673">
    <property type="entry name" value="NAD(P)H NITROREDUCTASE YDGI-RELATED"/>
    <property type="match status" value="1"/>
</dbReference>
<comment type="cofactor">
    <cofactor evidence="1">
        <name>FMN</name>
        <dbReference type="ChEBI" id="CHEBI:58210"/>
    </cofactor>
</comment>
<name>A0A127M6A4_9GAMM</name>
<evidence type="ECO:0000256" key="2">
    <source>
        <dbReference type="ARBA" id="ARBA00007118"/>
    </source>
</evidence>
<dbReference type="PANTHER" id="PTHR43673:SF2">
    <property type="entry name" value="NITROREDUCTASE"/>
    <property type="match status" value="1"/>
</dbReference>
<dbReference type="KEGG" id="zal:AZF00_10780"/>
<evidence type="ECO:0000313" key="7">
    <source>
        <dbReference type="EMBL" id="AMO68749.1"/>
    </source>
</evidence>
<organism evidence="7 8">
    <name type="scientific">Zhongshania aliphaticivorans</name>
    <dbReference type="NCBI Taxonomy" id="1470434"/>
    <lineage>
        <taxon>Bacteria</taxon>
        <taxon>Pseudomonadati</taxon>
        <taxon>Pseudomonadota</taxon>
        <taxon>Gammaproteobacteria</taxon>
        <taxon>Cellvibrionales</taxon>
        <taxon>Spongiibacteraceae</taxon>
        <taxon>Zhongshania</taxon>
    </lineage>
</organism>
<dbReference type="RefSeq" id="WP_008249537.1">
    <property type="nucleotide sequence ID" value="NZ_CP014544.1"/>
</dbReference>
<dbReference type="InterPro" id="IPR000415">
    <property type="entry name" value="Nitroreductase-like"/>
</dbReference>
<evidence type="ECO:0000256" key="3">
    <source>
        <dbReference type="ARBA" id="ARBA00022630"/>
    </source>
</evidence>
<accession>A0A127M6A4</accession>
<dbReference type="Proteomes" id="UP000074119">
    <property type="component" value="Chromosome"/>
</dbReference>
<dbReference type="CDD" id="cd02136">
    <property type="entry name" value="PnbA_NfnB-like"/>
    <property type="match status" value="1"/>
</dbReference>
<dbReference type="InterPro" id="IPR029479">
    <property type="entry name" value="Nitroreductase"/>
</dbReference>
<dbReference type="Pfam" id="PF00881">
    <property type="entry name" value="Nitroreductase"/>
    <property type="match status" value="1"/>
</dbReference>
<dbReference type="AlphaFoldDB" id="A0A127M6A4"/>
<evidence type="ECO:0000313" key="8">
    <source>
        <dbReference type="Proteomes" id="UP000074119"/>
    </source>
</evidence>
<gene>
    <name evidence="7" type="ORF">AZF00_10780</name>
</gene>
<feature type="domain" description="Nitroreductase" evidence="6">
    <location>
        <begin position="7"/>
        <end position="196"/>
    </location>
</feature>
<protein>
    <recommendedName>
        <fullName evidence="6">Nitroreductase domain-containing protein</fullName>
    </recommendedName>
</protein>
<evidence type="ECO:0000256" key="4">
    <source>
        <dbReference type="ARBA" id="ARBA00022643"/>
    </source>
</evidence>
<dbReference type="SUPFAM" id="SSF55469">
    <property type="entry name" value="FMN-dependent nitroreductase-like"/>
    <property type="match status" value="1"/>
</dbReference>
<evidence type="ECO:0000259" key="6">
    <source>
        <dbReference type="Pfam" id="PF00881"/>
    </source>
</evidence>
<keyword evidence="3" id="KW-0285">Flavoprotein</keyword>
<evidence type="ECO:0000256" key="5">
    <source>
        <dbReference type="ARBA" id="ARBA00023002"/>
    </source>
</evidence>
<comment type="similarity">
    <text evidence="2">Belongs to the nitroreductase family.</text>
</comment>
<keyword evidence="4" id="KW-0288">FMN</keyword>
<dbReference type="Gene3D" id="3.40.109.10">
    <property type="entry name" value="NADH Oxidase"/>
    <property type="match status" value="1"/>
</dbReference>
<dbReference type="STRING" id="1470434.AZF00_10780"/>
<reference evidence="7 8" key="1">
    <citation type="submission" date="2015-12" db="EMBL/GenBank/DDBJ databases">
        <authorList>
            <person name="Shamseldin A."/>
            <person name="Moawad H."/>
            <person name="Abd El-Rahim W.M."/>
            <person name="Sadowsky M.J."/>
        </authorList>
    </citation>
    <scope>NUCLEOTIDE SEQUENCE [LARGE SCALE GENOMIC DNA]</scope>
    <source>
        <strain evidence="7 8">SM2</strain>
    </source>
</reference>